<keyword evidence="4" id="KW-1185">Reference proteome</keyword>
<reference evidence="3 4" key="1">
    <citation type="journal article" date="2014" name="Genome Biol. Evol.">
        <title>The secreted proteins of Achlya hypogyna and Thraustotheca clavata identify the ancestral oomycete secretome and reveal gene acquisitions by horizontal gene transfer.</title>
        <authorList>
            <person name="Misner I."/>
            <person name="Blouin N."/>
            <person name="Leonard G."/>
            <person name="Richards T.A."/>
            <person name="Lane C.E."/>
        </authorList>
    </citation>
    <scope>NUCLEOTIDE SEQUENCE [LARGE SCALE GENOMIC DNA]</scope>
    <source>
        <strain evidence="3 4">ATCC 48635</strain>
    </source>
</reference>
<organism evidence="3 4">
    <name type="scientific">Achlya hypogyna</name>
    <name type="common">Oomycete</name>
    <name type="synonym">Protoachlya hypogyna</name>
    <dbReference type="NCBI Taxonomy" id="1202772"/>
    <lineage>
        <taxon>Eukaryota</taxon>
        <taxon>Sar</taxon>
        <taxon>Stramenopiles</taxon>
        <taxon>Oomycota</taxon>
        <taxon>Saprolegniomycetes</taxon>
        <taxon>Saprolegniales</taxon>
        <taxon>Achlyaceae</taxon>
        <taxon>Achlya</taxon>
    </lineage>
</organism>
<dbReference type="STRING" id="1202772.A0A1V9ZS70"/>
<dbReference type="OrthoDB" id="2914378at2759"/>
<dbReference type="InterPro" id="IPR001245">
    <property type="entry name" value="Ser-Thr/Tyr_kinase_cat_dom"/>
</dbReference>
<evidence type="ECO:0000313" key="4">
    <source>
        <dbReference type="Proteomes" id="UP000243579"/>
    </source>
</evidence>
<dbReference type="AlphaFoldDB" id="A0A1V9ZS70"/>
<dbReference type="InterPro" id="IPR051681">
    <property type="entry name" value="Ser/Thr_Kinases-Pseudokinases"/>
</dbReference>
<dbReference type="InterPro" id="IPR000719">
    <property type="entry name" value="Prot_kinase_dom"/>
</dbReference>
<dbReference type="InterPro" id="IPR011009">
    <property type="entry name" value="Kinase-like_dom_sf"/>
</dbReference>
<keyword evidence="1" id="KW-0812">Transmembrane</keyword>
<dbReference type="Proteomes" id="UP000243579">
    <property type="component" value="Unassembled WGS sequence"/>
</dbReference>
<keyword evidence="1" id="KW-0472">Membrane</keyword>
<feature type="transmembrane region" description="Helical" evidence="1">
    <location>
        <begin position="68"/>
        <end position="87"/>
    </location>
</feature>
<evidence type="ECO:0000256" key="1">
    <source>
        <dbReference type="SAM" id="Phobius"/>
    </source>
</evidence>
<evidence type="ECO:0000259" key="2">
    <source>
        <dbReference type="PROSITE" id="PS50011"/>
    </source>
</evidence>
<comment type="caution">
    <text evidence="3">The sequence shown here is derived from an EMBL/GenBank/DDBJ whole genome shotgun (WGS) entry which is preliminary data.</text>
</comment>
<protein>
    <recommendedName>
        <fullName evidence="2">Protein kinase domain-containing protein</fullName>
    </recommendedName>
</protein>
<dbReference type="PROSITE" id="PS50011">
    <property type="entry name" value="PROTEIN_KINASE_DOM"/>
    <property type="match status" value="1"/>
</dbReference>
<dbReference type="Pfam" id="PF07714">
    <property type="entry name" value="PK_Tyr_Ser-Thr"/>
    <property type="match status" value="1"/>
</dbReference>
<dbReference type="SUPFAM" id="SSF56112">
    <property type="entry name" value="Protein kinase-like (PK-like)"/>
    <property type="match status" value="1"/>
</dbReference>
<name>A0A1V9ZS70_ACHHY</name>
<dbReference type="EMBL" id="JNBR01000021">
    <property type="protein sequence ID" value="OQS00855.1"/>
    <property type="molecule type" value="Genomic_DNA"/>
</dbReference>
<proteinExistence type="predicted"/>
<dbReference type="Gene3D" id="1.10.510.10">
    <property type="entry name" value="Transferase(Phosphotransferase) domain 1"/>
    <property type="match status" value="1"/>
</dbReference>
<evidence type="ECO:0000313" key="3">
    <source>
        <dbReference type="EMBL" id="OQS00855.1"/>
    </source>
</evidence>
<dbReference type="GO" id="GO:0004674">
    <property type="term" value="F:protein serine/threonine kinase activity"/>
    <property type="evidence" value="ECO:0007669"/>
    <property type="project" value="TreeGrafter"/>
</dbReference>
<dbReference type="GO" id="GO:0005524">
    <property type="term" value="F:ATP binding"/>
    <property type="evidence" value="ECO:0007669"/>
    <property type="project" value="InterPro"/>
</dbReference>
<keyword evidence="1" id="KW-1133">Transmembrane helix</keyword>
<accession>A0A1V9ZS70</accession>
<dbReference type="PANTHER" id="PTHR44329">
    <property type="entry name" value="SERINE/THREONINE-PROTEIN KINASE TNNI3K-RELATED"/>
    <property type="match status" value="1"/>
</dbReference>
<sequence>MVVLLPWEQVRIGSYYGAEVLLHVISTAISREILGHYVKAVIMYRSLHHPNILMFQGAGWSTRGEIPMMYVTMIMLTCIIVCCSLMATEKTNAGYLHTLIAGSPYANPSQAPAPMPYATVVDIARDVAAAMSYLHGQCPQVLHRNLRASSIHLTHDETRVSGYSAKVASFEWSRRLANDFMTAMQGPAHVAPEMMHGGDYTTAVDVYSFGIRRCI</sequence>
<feature type="domain" description="Protein kinase" evidence="2">
    <location>
        <begin position="1"/>
        <end position="215"/>
    </location>
</feature>
<gene>
    <name evidence="3" type="ORF">ACHHYP_02226</name>
</gene>